<organism evidence="6 7">
    <name type="scientific">Acidihalobacter aeolianus</name>
    <dbReference type="NCBI Taxonomy" id="2792603"/>
    <lineage>
        <taxon>Bacteria</taxon>
        <taxon>Pseudomonadati</taxon>
        <taxon>Pseudomonadota</taxon>
        <taxon>Gammaproteobacteria</taxon>
        <taxon>Chromatiales</taxon>
        <taxon>Ectothiorhodospiraceae</taxon>
        <taxon>Acidihalobacter</taxon>
    </lineage>
</organism>
<keyword evidence="2" id="KW-0812">Transmembrane</keyword>
<gene>
    <name evidence="6" type="ORF">BJI67_05490</name>
</gene>
<dbReference type="PANTHER" id="PTHR36985">
    <property type="entry name" value="TRANSLOCATION AND ASSEMBLY MODULE SUBUNIT TAMB"/>
    <property type="match status" value="1"/>
</dbReference>
<accession>A0A1D8K6L5</accession>
<keyword evidence="3" id="KW-1133">Transmembrane helix</keyword>
<evidence type="ECO:0000256" key="1">
    <source>
        <dbReference type="ARBA" id="ARBA00004167"/>
    </source>
</evidence>
<evidence type="ECO:0000313" key="7">
    <source>
        <dbReference type="Proteomes" id="UP000095342"/>
    </source>
</evidence>
<keyword evidence="4" id="KW-0472">Membrane</keyword>
<reference evidence="6 7" key="1">
    <citation type="submission" date="2016-09" db="EMBL/GenBank/DDBJ databases">
        <title>Acidihalobacter prosperus V6 (DSM14174).</title>
        <authorList>
            <person name="Khaleque H.N."/>
            <person name="Ramsay J.P."/>
            <person name="Murphy R.J.T."/>
            <person name="Kaksonen A.H."/>
            <person name="Boxall N.J."/>
            <person name="Watkin E.L.J."/>
        </authorList>
    </citation>
    <scope>NUCLEOTIDE SEQUENCE [LARGE SCALE GENOMIC DNA]</scope>
    <source>
        <strain evidence="6 7">V6</strain>
    </source>
</reference>
<sequence>MRRWLARIFYGALSAFVILTAVAYVFIGTPTGSRWLLETAVQLSHGQLAFSTVRGSLLGGLDVDGLRWQSAELEIDIAHAGLLWRPLDLFAGRLQIDALTAQHVLVVRHAPPASTAATSPASPTTLPALPLAVHVGALSIDDLVVVEQGTPMRIARIRGEFSLAGNRLHLTRLSVRTPQGGLAVVGELDLAPAMALDLRTAWDWQLAGGKALKGHGTLQGKLTALRIEQHLKQPFQARIAGQIDVPAQNATLSLSWQQARWPLSGPAQVESRTGTLRLSGGLDAYRLDLKADLRAGTLDIPHLAAQAGGNREKLDLQRLTAALLNGTLKASGSIAWQPALAWHLDLQGSGLNPGLHWTDWPGRLNLQAALSGDARTLHFDLSRLEGALRTRPVQARARGSLDLVTHELSLDPSHLRVLDATLDLAGHAGSARGNLKFSLDVPQLHAFTAQAQGGLRASGSLAGPWTWPRIDARISGEKLQLRDLRIARLQGSIIPSSNNALVARLALSGVRRGSLKLNRILLNASGHPSSQRLSLSAESADAHLNLSLEGGFSHAFSRWQGRLTRLATGTRVTGDWKLTRPAMIDVSRGQYAVSPLCLQDTRDASAHLCAQMKLAGSQLNAQADWARIPLSLLDTWLPASVHVGGLLHGRAEVTGTTAAPQVMLTAAAPDAYLETGQNASRMRYPLALKQVEASLHQQKFALTLQAGLPGKGSLDARVDSGLAADAPLHGNLRANLPDLAFLNGLIPGTEHITGTLQGDVTLDGTRSTPAIGGQITLDKGAFTLPQAGIRLHEMHAVLSGKPHAQSLQLALQAKSGPGNINATGQVEHWLTPRPQVHLQIDGQRFEAVHLPQVTALISPKLIVDADPALIRVRGNIEVPQADITLKRMPPGAVDVSADTRIVGSEASAPAAGPQHDISVNLILGKNVKLDAFGLAGQLNGSLLLNQHSGSPATADGSLSIVNGTYAAYGLNLTISRGVLNFAGPVDNPGLDIVAQRQTGDVTAQLTVTGTLKTPRSRVSATPPMSESEALSWLITGHGLAGSSKSDAALLLKALASMHLDQGGGSGGLLSTLKARTGLSEIGVQGGDSLQQSALLLGKYLTPDLYVRYAAGLFDHSNTLALNYRLSQHFSVEAKSGTAQGIDLLYQIVFGPR</sequence>
<evidence type="ECO:0000256" key="4">
    <source>
        <dbReference type="ARBA" id="ARBA00023136"/>
    </source>
</evidence>
<proteinExistence type="predicted"/>
<comment type="subcellular location">
    <subcellularLocation>
        <location evidence="1">Membrane</location>
        <topology evidence="1">Single-pass membrane protein</topology>
    </subcellularLocation>
</comment>
<dbReference type="Proteomes" id="UP000095342">
    <property type="component" value="Chromosome"/>
</dbReference>
<keyword evidence="7" id="KW-1185">Reference proteome</keyword>
<dbReference type="GO" id="GO:0005886">
    <property type="term" value="C:plasma membrane"/>
    <property type="evidence" value="ECO:0007669"/>
    <property type="project" value="InterPro"/>
</dbReference>
<dbReference type="KEGG" id="aaeo:BJI67_05490"/>
<name>A0A1D8K6L5_9GAMM</name>
<dbReference type="GO" id="GO:0097347">
    <property type="term" value="C:TAM protein secretion complex"/>
    <property type="evidence" value="ECO:0007669"/>
    <property type="project" value="TreeGrafter"/>
</dbReference>
<evidence type="ECO:0000313" key="6">
    <source>
        <dbReference type="EMBL" id="AOV16594.1"/>
    </source>
</evidence>
<dbReference type="Pfam" id="PF04357">
    <property type="entry name" value="TamB"/>
    <property type="match status" value="1"/>
</dbReference>
<dbReference type="AlphaFoldDB" id="A0A1D8K6L5"/>
<dbReference type="RefSeq" id="WP_070072185.1">
    <property type="nucleotide sequence ID" value="NZ_CP017448.1"/>
</dbReference>
<dbReference type="GO" id="GO:0009306">
    <property type="term" value="P:protein secretion"/>
    <property type="evidence" value="ECO:0007669"/>
    <property type="project" value="InterPro"/>
</dbReference>
<dbReference type="PANTHER" id="PTHR36985:SF1">
    <property type="entry name" value="TRANSLOCATION AND ASSEMBLY MODULE SUBUNIT TAMB"/>
    <property type="match status" value="1"/>
</dbReference>
<dbReference type="InterPro" id="IPR007452">
    <property type="entry name" value="TamB_C"/>
</dbReference>
<feature type="domain" description="Translocation and assembly module TamB C-terminal" evidence="5">
    <location>
        <begin position="812"/>
        <end position="1149"/>
    </location>
</feature>
<evidence type="ECO:0000256" key="2">
    <source>
        <dbReference type="ARBA" id="ARBA00022692"/>
    </source>
</evidence>
<evidence type="ECO:0000259" key="5">
    <source>
        <dbReference type="Pfam" id="PF04357"/>
    </source>
</evidence>
<evidence type="ECO:0000256" key="3">
    <source>
        <dbReference type="ARBA" id="ARBA00022989"/>
    </source>
</evidence>
<protein>
    <recommendedName>
        <fullName evidence="5">Translocation and assembly module TamB C-terminal domain-containing protein</fullName>
    </recommendedName>
</protein>
<dbReference type="EMBL" id="CP017448">
    <property type="protein sequence ID" value="AOV16594.1"/>
    <property type="molecule type" value="Genomic_DNA"/>
</dbReference>